<name>A0A835CR32_APHGI</name>
<dbReference type="GO" id="GO:0031931">
    <property type="term" value="C:TORC1 complex"/>
    <property type="evidence" value="ECO:0007669"/>
    <property type="project" value="InterPro"/>
</dbReference>
<dbReference type="GO" id="GO:0009267">
    <property type="term" value="P:cellular response to starvation"/>
    <property type="evidence" value="ECO:0007669"/>
    <property type="project" value="TreeGrafter"/>
</dbReference>
<dbReference type="Proteomes" id="UP000639338">
    <property type="component" value="Unassembled WGS sequence"/>
</dbReference>
<dbReference type="GO" id="GO:0010506">
    <property type="term" value="P:regulation of autophagy"/>
    <property type="evidence" value="ECO:0007669"/>
    <property type="project" value="TreeGrafter"/>
</dbReference>
<accession>A0A835CR32</accession>
<dbReference type="OrthoDB" id="10262360at2759"/>
<sequence length="543" mass="60585">MGAPSIYVYDCSNDGSIVDSFKQFAEQHEKEYENEKQNRTSNANSTNKGGQQNIGSGGGVGGIGGIGGNCNITMPSYKNCIQLAACAANQILPMNPDLPVDIFTSCLTTPIKIALHWFVMQNTSKLVPKISLDLIDKIPGQLSDRRTMLGELNWIFTAITNTIAWNTLPRDLFQKLCRQDLLVASLFRNFLFAGRILRSYDCTPVSCPQHLTAFGVWLTLGSKTRNPPEQLPIVLQVLLSEAHRLRALKLLGKFLNLGPWTVNLALSVVRDNGHKYFLSVLQDTTMASEHRTLATFVLACIINNYTLGQEAALQGSIVSICLEQLMLPRCCGVRDIAHEELSQLLNDPIPEVRTACVFALVTKELIVALQWIILHFKNSFVTLAITEKNSRKDLIVEILSPFKSMRRISSRDRLKIGHPSLGNLPSLSYGSVYMKLWHSLCVLDNDPHPGVANMSQKITTHIRNQIKDYTKQKYYHHSSTLHSTAADVLRTTNMLPRINRGRKPIPNLITEEACNETPLTTTQFVNWSCAQFAQPVSFDNDSC</sequence>
<organism evidence="2 3">
    <name type="scientific">Aphidius gifuensis</name>
    <name type="common">Parasitoid wasp</name>
    <dbReference type="NCBI Taxonomy" id="684658"/>
    <lineage>
        <taxon>Eukaryota</taxon>
        <taxon>Metazoa</taxon>
        <taxon>Ecdysozoa</taxon>
        <taxon>Arthropoda</taxon>
        <taxon>Hexapoda</taxon>
        <taxon>Insecta</taxon>
        <taxon>Pterygota</taxon>
        <taxon>Neoptera</taxon>
        <taxon>Endopterygota</taxon>
        <taxon>Hymenoptera</taxon>
        <taxon>Apocrita</taxon>
        <taxon>Ichneumonoidea</taxon>
        <taxon>Braconidae</taxon>
        <taxon>Aphidiinae</taxon>
        <taxon>Aphidius</taxon>
    </lineage>
</organism>
<dbReference type="GO" id="GO:0030674">
    <property type="term" value="F:protein-macromolecule adaptor activity"/>
    <property type="evidence" value="ECO:0007669"/>
    <property type="project" value="TreeGrafter"/>
</dbReference>
<dbReference type="InterPro" id="IPR016024">
    <property type="entry name" value="ARM-type_fold"/>
</dbReference>
<evidence type="ECO:0000313" key="3">
    <source>
        <dbReference type="Proteomes" id="UP000639338"/>
    </source>
</evidence>
<dbReference type="PANTHER" id="PTHR12848">
    <property type="entry name" value="REGULATORY-ASSOCIATED PROTEIN OF MTOR"/>
    <property type="match status" value="1"/>
</dbReference>
<proteinExistence type="predicted"/>
<dbReference type="GO" id="GO:0005737">
    <property type="term" value="C:cytoplasm"/>
    <property type="evidence" value="ECO:0007669"/>
    <property type="project" value="TreeGrafter"/>
</dbReference>
<reference evidence="2 3" key="1">
    <citation type="submission" date="2020-08" db="EMBL/GenBank/DDBJ databases">
        <title>Aphidius gifuensis genome sequencing and assembly.</title>
        <authorList>
            <person name="Du Z."/>
        </authorList>
    </citation>
    <scope>NUCLEOTIDE SEQUENCE [LARGE SCALE GENOMIC DNA]</scope>
    <source>
        <strain evidence="2">YNYX2018</strain>
        <tissue evidence="2">Adults</tissue>
    </source>
</reference>
<keyword evidence="3" id="KW-1185">Reference proteome</keyword>
<feature type="region of interest" description="Disordered" evidence="1">
    <location>
        <begin position="28"/>
        <end position="55"/>
    </location>
</feature>
<dbReference type="PRINTS" id="PR01547">
    <property type="entry name" value="YEAST176DUF"/>
</dbReference>
<dbReference type="InterPro" id="IPR004083">
    <property type="entry name" value="Raptor"/>
</dbReference>
<dbReference type="GO" id="GO:0031929">
    <property type="term" value="P:TOR signaling"/>
    <property type="evidence" value="ECO:0007669"/>
    <property type="project" value="InterPro"/>
</dbReference>
<dbReference type="AlphaFoldDB" id="A0A835CR32"/>
<evidence type="ECO:0000313" key="2">
    <source>
        <dbReference type="EMBL" id="KAF7992419.1"/>
    </source>
</evidence>
<dbReference type="GO" id="GO:0071230">
    <property type="term" value="P:cellular response to amino acid stimulus"/>
    <property type="evidence" value="ECO:0007669"/>
    <property type="project" value="TreeGrafter"/>
</dbReference>
<dbReference type="SUPFAM" id="SSF48371">
    <property type="entry name" value="ARM repeat"/>
    <property type="match status" value="1"/>
</dbReference>
<dbReference type="GO" id="GO:0030307">
    <property type="term" value="P:positive regulation of cell growth"/>
    <property type="evidence" value="ECO:0007669"/>
    <property type="project" value="TreeGrafter"/>
</dbReference>
<dbReference type="PANTHER" id="PTHR12848:SF16">
    <property type="entry name" value="REGULATORY-ASSOCIATED PROTEIN OF MTOR"/>
    <property type="match status" value="1"/>
</dbReference>
<gene>
    <name evidence="2" type="ORF">HCN44_001744</name>
</gene>
<comment type="caution">
    <text evidence="2">The sequence shown here is derived from an EMBL/GenBank/DDBJ whole genome shotgun (WGS) entry which is preliminary data.</text>
</comment>
<dbReference type="EMBL" id="JACMRX010000003">
    <property type="protein sequence ID" value="KAF7992419.1"/>
    <property type="molecule type" value="Genomic_DNA"/>
</dbReference>
<protein>
    <submittedName>
        <fullName evidence="2">Uncharacterized protein</fullName>
    </submittedName>
</protein>
<evidence type="ECO:0000256" key="1">
    <source>
        <dbReference type="SAM" id="MobiDB-lite"/>
    </source>
</evidence>
<feature type="compositionally biased region" description="Basic and acidic residues" evidence="1">
    <location>
        <begin position="28"/>
        <end position="38"/>
    </location>
</feature>